<dbReference type="RefSeq" id="WP_201918738.1">
    <property type="nucleotide sequence ID" value="NZ_JAERQG010000001.1"/>
</dbReference>
<evidence type="ECO:0000313" key="1">
    <source>
        <dbReference type="EMBL" id="MBL0764813.1"/>
    </source>
</evidence>
<proteinExistence type="predicted"/>
<gene>
    <name evidence="1" type="ORF">JKP34_06090</name>
</gene>
<comment type="caution">
    <text evidence="1">The sequence shown here is derived from an EMBL/GenBank/DDBJ whole genome shotgun (WGS) entry which is preliminary data.</text>
</comment>
<accession>A0A937AEK7</accession>
<dbReference type="AlphaFoldDB" id="A0A937AEK7"/>
<organism evidence="1 2">
    <name type="scientific">Marivirga atlantica</name>
    <dbReference type="NCBI Taxonomy" id="1548457"/>
    <lineage>
        <taxon>Bacteria</taxon>
        <taxon>Pseudomonadati</taxon>
        <taxon>Bacteroidota</taxon>
        <taxon>Cytophagia</taxon>
        <taxon>Cytophagales</taxon>
        <taxon>Marivirgaceae</taxon>
        <taxon>Marivirga</taxon>
    </lineage>
</organism>
<sequence>MARANIKLIDAIRKAAKKIEDGSNYQWGHMGGCNCGHLAQELTQFSKREIHEYAMRKSGDWTEQVNDFCGITEMPMDEIISSMMESGLERNDMIELERLKNHEVRKVLGEKGIQLRHNVKEDVVLYMKAWADLLEEELLDKVKLPQVEKSELQEA</sequence>
<dbReference type="Proteomes" id="UP000642920">
    <property type="component" value="Unassembled WGS sequence"/>
</dbReference>
<name>A0A937AEK7_9BACT</name>
<evidence type="ECO:0000313" key="2">
    <source>
        <dbReference type="Proteomes" id="UP000642920"/>
    </source>
</evidence>
<dbReference type="EMBL" id="JAERQG010000001">
    <property type="protein sequence ID" value="MBL0764813.1"/>
    <property type="molecule type" value="Genomic_DNA"/>
</dbReference>
<protein>
    <submittedName>
        <fullName evidence="1">Uncharacterized protein</fullName>
    </submittedName>
</protein>
<reference evidence="1" key="1">
    <citation type="submission" date="2021-01" db="EMBL/GenBank/DDBJ databases">
        <title>Marivirga sp. nov., isolated from intertidal surface sediments.</title>
        <authorList>
            <person name="Zhang M."/>
        </authorList>
    </citation>
    <scope>NUCLEOTIDE SEQUENCE</scope>
    <source>
        <strain evidence="1">SM1354</strain>
    </source>
</reference>
<keyword evidence="2" id="KW-1185">Reference proteome</keyword>